<sequence>MLQLGSERDNLSDLNDKTRSETNSGVKHQAVQLYGLFQIMFYELHNGSKKTPLHMMTAHSIYDKCKSRDDYIYKPNQRIHQLCQFVEKPKFAVCLCCAANSTPIPSHFNSTDFTIGALDNFHFEDDSSLSGMAGTHDTVMVLFQDCSGEAPPGKPNVSVAKLKKRRCKLTSELMCQHVGHHRKPVNQPSLSETFKVAEDVGLQPSDTASCKTADKEFLITPVKCGLPSGDKGQVPPWGGFHALISQSTSVISSPVTNYASVLSHEKLRYISLPCQSSVMKVFVLSNPEEFEDLFPMVGMFHMAKVALHCVGKYIGGSGMDAALIRV</sequence>
<feature type="compositionally biased region" description="Basic and acidic residues" evidence="1">
    <location>
        <begin position="1"/>
        <end position="20"/>
    </location>
</feature>
<keyword evidence="3" id="KW-1185">Reference proteome</keyword>
<dbReference type="Proteomes" id="UP000289886">
    <property type="component" value="Unassembled WGS sequence"/>
</dbReference>
<accession>A0A662YS94</accession>
<comment type="caution">
    <text evidence="2">The sequence shown here is derived from an EMBL/GenBank/DDBJ whole genome shotgun (WGS) entry which is preliminary data.</text>
</comment>
<name>A0A662YS94_ACIRT</name>
<protein>
    <submittedName>
        <fullName evidence="2">Uncharacterized protein</fullName>
    </submittedName>
</protein>
<proteinExistence type="predicted"/>
<feature type="region of interest" description="Disordered" evidence="1">
    <location>
        <begin position="1"/>
        <end position="23"/>
    </location>
</feature>
<dbReference type="EMBL" id="SCEB01000371">
    <property type="protein sequence ID" value="RXM99467.1"/>
    <property type="molecule type" value="Genomic_DNA"/>
</dbReference>
<evidence type="ECO:0000256" key="1">
    <source>
        <dbReference type="SAM" id="MobiDB-lite"/>
    </source>
</evidence>
<organism evidence="2 3">
    <name type="scientific">Acipenser ruthenus</name>
    <name type="common">Sterlet sturgeon</name>
    <dbReference type="NCBI Taxonomy" id="7906"/>
    <lineage>
        <taxon>Eukaryota</taxon>
        <taxon>Metazoa</taxon>
        <taxon>Chordata</taxon>
        <taxon>Craniata</taxon>
        <taxon>Vertebrata</taxon>
        <taxon>Euteleostomi</taxon>
        <taxon>Actinopterygii</taxon>
        <taxon>Chondrostei</taxon>
        <taxon>Acipenseriformes</taxon>
        <taxon>Acipenseridae</taxon>
        <taxon>Acipenser</taxon>
    </lineage>
</organism>
<dbReference type="AlphaFoldDB" id="A0A662YS94"/>
<gene>
    <name evidence="2" type="ORF">EOD39_11470</name>
</gene>
<evidence type="ECO:0000313" key="2">
    <source>
        <dbReference type="EMBL" id="RXM99467.1"/>
    </source>
</evidence>
<evidence type="ECO:0000313" key="3">
    <source>
        <dbReference type="Proteomes" id="UP000289886"/>
    </source>
</evidence>
<reference evidence="2 3" key="1">
    <citation type="submission" date="2019-01" db="EMBL/GenBank/DDBJ databases">
        <title>Draft Genome and Complete Hox-Cluster Characterization of the Sterlet Sturgeon (Acipenser ruthenus).</title>
        <authorList>
            <person name="Wei Q."/>
        </authorList>
    </citation>
    <scope>NUCLEOTIDE SEQUENCE [LARGE SCALE GENOMIC DNA]</scope>
    <source>
        <strain evidence="2">WHYD16114868_AA</strain>
        <tissue evidence="2">Blood</tissue>
    </source>
</reference>